<evidence type="ECO:0008006" key="7">
    <source>
        <dbReference type="Google" id="ProtNLM"/>
    </source>
</evidence>
<name>A0A6I5ZMI6_9FIRM</name>
<protein>
    <recommendedName>
        <fullName evidence="7">DUF86 domain-containing protein</fullName>
    </recommendedName>
</protein>
<dbReference type="PANTHER" id="PTHR33397">
    <property type="entry name" value="UPF0331 PROTEIN YUTE"/>
    <property type="match status" value="1"/>
</dbReference>
<evidence type="ECO:0000256" key="1">
    <source>
        <dbReference type="ARBA" id="ARBA00022649"/>
    </source>
</evidence>
<evidence type="ECO:0000313" key="5">
    <source>
        <dbReference type="EMBL" id="QGP91046.1"/>
    </source>
</evidence>
<dbReference type="PANTHER" id="PTHR33397:SF5">
    <property type="entry name" value="RNASE YUTE-RELATED"/>
    <property type="match status" value="1"/>
</dbReference>
<sequence length="151" mass="17010">MVYRDLNIARLSQKVADIKDALAVLRDYAARNDEDFLNNAEAIRSAKYAFIILIEAATNIANHLCARLLNLAPTSYAESFLLLGENKLIDDALAKRLGKMTGFRNLLVHGYGKIDNKKMLKTMREDLGDLDAFLASLQNIIQRENKPDELK</sequence>
<dbReference type="InterPro" id="IPR008201">
    <property type="entry name" value="HepT-like"/>
</dbReference>
<evidence type="ECO:0000256" key="4">
    <source>
        <dbReference type="ARBA" id="ARBA00024207"/>
    </source>
</evidence>
<dbReference type="GO" id="GO:0016787">
    <property type="term" value="F:hydrolase activity"/>
    <property type="evidence" value="ECO:0007669"/>
    <property type="project" value="UniProtKB-KW"/>
</dbReference>
<keyword evidence="3" id="KW-0378">Hydrolase</keyword>
<dbReference type="Pfam" id="PF01934">
    <property type="entry name" value="HepT-like"/>
    <property type="match status" value="1"/>
</dbReference>
<dbReference type="Proteomes" id="UP000425916">
    <property type="component" value="Chromosome"/>
</dbReference>
<dbReference type="GO" id="GO:0110001">
    <property type="term" value="C:toxin-antitoxin complex"/>
    <property type="evidence" value="ECO:0007669"/>
    <property type="project" value="InterPro"/>
</dbReference>
<keyword evidence="1" id="KW-1277">Toxin-antitoxin system</keyword>
<evidence type="ECO:0000256" key="2">
    <source>
        <dbReference type="ARBA" id="ARBA00022722"/>
    </source>
</evidence>
<keyword evidence="2" id="KW-0540">Nuclease</keyword>
<keyword evidence="6" id="KW-1185">Reference proteome</keyword>
<accession>A0A6I5ZMI6</accession>
<organism evidence="5 6">
    <name type="scientific">Neomoorella glycerini</name>
    <dbReference type="NCBI Taxonomy" id="55779"/>
    <lineage>
        <taxon>Bacteria</taxon>
        <taxon>Bacillati</taxon>
        <taxon>Bacillota</taxon>
        <taxon>Clostridia</taxon>
        <taxon>Neomoorellales</taxon>
        <taxon>Neomoorellaceae</taxon>
        <taxon>Neomoorella</taxon>
    </lineage>
</organism>
<proteinExistence type="inferred from homology"/>
<comment type="similarity">
    <text evidence="4">Belongs to the HepT RNase toxin family.</text>
</comment>
<dbReference type="EMBL" id="CP046244">
    <property type="protein sequence ID" value="QGP91046.1"/>
    <property type="molecule type" value="Genomic_DNA"/>
</dbReference>
<evidence type="ECO:0000313" key="6">
    <source>
        <dbReference type="Proteomes" id="UP000425916"/>
    </source>
</evidence>
<dbReference type="RefSeq" id="WP_156271476.1">
    <property type="nucleotide sequence ID" value="NZ_CP046244.1"/>
</dbReference>
<dbReference type="AlphaFoldDB" id="A0A6I5ZMI6"/>
<dbReference type="NCBIfam" id="NF047751">
    <property type="entry name" value="HepT_toxin"/>
    <property type="match status" value="1"/>
</dbReference>
<gene>
    <name evidence="5" type="ORF">MGLY_03700</name>
</gene>
<evidence type="ECO:0000256" key="3">
    <source>
        <dbReference type="ARBA" id="ARBA00022801"/>
    </source>
</evidence>
<dbReference type="Gene3D" id="1.20.120.580">
    <property type="entry name" value="bsu32300-like"/>
    <property type="match status" value="1"/>
</dbReference>
<reference evidence="5 6" key="1">
    <citation type="submission" date="2019-11" db="EMBL/GenBank/DDBJ databases">
        <title>Genome sequence of Moorella glycerini DSM11254.</title>
        <authorList>
            <person name="Poehlein A."/>
            <person name="Boeer T."/>
            <person name="Daniel R."/>
        </authorList>
    </citation>
    <scope>NUCLEOTIDE SEQUENCE [LARGE SCALE GENOMIC DNA]</scope>
    <source>
        <strain evidence="5 6">DSM 11254</strain>
    </source>
</reference>
<dbReference type="OrthoDB" id="9796612at2"/>
<dbReference type="InterPro" id="IPR037038">
    <property type="entry name" value="HepT-like_sf"/>
</dbReference>
<dbReference type="GO" id="GO:0004540">
    <property type="term" value="F:RNA nuclease activity"/>
    <property type="evidence" value="ECO:0007669"/>
    <property type="project" value="InterPro"/>
</dbReference>
<dbReference type="InterPro" id="IPR052379">
    <property type="entry name" value="Type_VII_TA_RNase"/>
</dbReference>